<evidence type="ECO:0000256" key="2">
    <source>
        <dbReference type="SAM" id="SignalP"/>
    </source>
</evidence>
<dbReference type="EMBL" id="SEWE01000025">
    <property type="protein sequence ID" value="RYU78766.1"/>
    <property type="molecule type" value="Genomic_DNA"/>
</dbReference>
<feature type="transmembrane region" description="Helical" evidence="1">
    <location>
        <begin position="170"/>
        <end position="187"/>
    </location>
</feature>
<keyword evidence="4" id="KW-1185">Reference proteome</keyword>
<keyword evidence="1" id="KW-0472">Membrane</keyword>
<evidence type="ECO:0008006" key="5">
    <source>
        <dbReference type="Google" id="ProtNLM"/>
    </source>
</evidence>
<organism evidence="3 4">
    <name type="scientific">Hymenobacter persicinus</name>
    <dbReference type="NCBI Taxonomy" id="2025506"/>
    <lineage>
        <taxon>Bacteria</taxon>
        <taxon>Pseudomonadati</taxon>
        <taxon>Bacteroidota</taxon>
        <taxon>Cytophagia</taxon>
        <taxon>Cytophagales</taxon>
        <taxon>Hymenobacteraceae</taxon>
        <taxon>Hymenobacter</taxon>
    </lineage>
</organism>
<evidence type="ECO:0000313" key="3">
    <source>
        <dbReference type="EMBL" id="RYU78766.1"/>
    </source>
</evidence>
<feature type="transmembrane region" description="Helical" evidence="1">
    <location>
        <begin position="235"/>
        <end position="256"/>
    </location>
</feature>
<gene>
    <name evidence="3" type="ORF">EWM57_12615</name>
</gene>
<protein>
    <recommendedName>
        <fullName evidence="5">Glycosyltransferase RgtA/B/C/D-like domain-containing protein</fullName>
    </recommendedName>
</protein>
<reference evidence="3 4" key="1">
    <citation type="submission" date="2019-02" db="EMBL/GenBank/DDBJ databases">
        <title>Bacterial novel species isolated from soil.</title>
        <authorList>
            <person name="Jung H.-Y."/>
        </authorList>
    </citation>
    <scope>NUCLEOTIDE SEQUENCE [LARGE SCALE GENOMIC DNA]</scope>
    <source>
        <strain evidence="3 4">1-3-3-3</strain>
    </source>
</reference>
<dbReference type="AlphaFoldDB" id="A0A4V1ZAM3"/>
<keyword evidence="1" id="KW-0812">Transmembrane</keyword>
<feature type="transmembrane region" description="Helical" evidence="1">
    <location>
        <begin position="357"/>
        <end position="375"/>
    </location>
</feature>
<feature type="chain" id="PRO_5020426015" description="Glycosyltransferase RgtA/B/C/D-like domain-containing protein" evidence="2">
    <location>
        <begin position="24"/>
        <end position="403"/>
    </location>
</feature>
<dbReference type="RefSeq" id="WP_129921513.1">
    <property type="nucleotide sequence ID" value="NZ_SEWE01000025.1"/>
</dbReference>
<feature type="transmembrane region" description="Helical" evidence="1">
    <location>
        <begin position="142"/>
        <end position="164"/>
    </location>
</feature>
<proteinExistence type="predicted"/>
<keyword evidence="1" id="KW-1133">Transmembrane helix</keyword>
<dbReference type="Proteomes" id="UP000294155">
    <property type="component" value="Unassembled WGS sequence"/>
</dbReference>
<name>A0A4V1ZAM3_9BACT</name>
<sequence>MKLLLPILLLLACVSFWLSPAPAGGSDEYWGTYARLSPRLGFVINGDSREYLTDAREPDRLLLAQEVRQSRPLYIMAGAAVGRVLRPVLGSAYAAAGWGGIAAETPDFLPYYAAYVLLNFAVLLASLFLFRRVYQLLTPGRGDLVVLLELSVFLVSNPVTKAFFWTAHQQMFTFFTPLLILYGLLRYRGRALTTRQSSFGALALGVLPLVYGNFVLLLPALFYHLLSSRAGRRGWVIGLQLLLAAICFVLPTLAWIGLLKSQGVTYYNHEAERFHQFTWLLEAWQESAGAFFTALGTNLLTFGLNLRTIGLFLVAVLGLGAVPDRRAALPPGSWPVLGFVFGLFLAFYALLGYYPERLTFTLVPVLLAMLAGLLPPGRLSRLAVLLTAVGWHLYQVISYGPFS</sequence>
<feature type="transmembrane region" description="Helical" evidence="1">
    <location>
        <begin position="199"/>
        <end position="223"/>
    </location>
</feature>
<comment type="caution">
    <text evidence="3">The sequence shown here is derived from an EMBL/GenBank/DDBJ whole genome shotgun (WGS) entry which is preliminary data.</text>
</comment>
<evidence type="ECO:0000256" key="1">
    <source>
        <dbReference type="SAM" id="Phobius"/>
    </source>
</evidence>
<feature type="transmembrane region" description="Helical" evidence="1">
    <location>
        <begin position="334"/>
        <end position="351"/>
    </location>
</feature>
<feature type="transmembrane region" description="Helical" evidence="1">
    <location>
        <begin position="112"/>
        <end position="130"/>
    </location>
</feature>
<feature type="transmembrane region" description="Helical" evidence="1">
    <location>
        <begin position="302"/>
        <end position="322"/>
    </location>
</feature>
<dbReference type="OrthoDB" id="872114at2"/>
<feature type="signal peptide" evidence="2">
    <location>
        <begin position="1"/>
        <end position="23"/>
    </location>
</feature>
<keyword evidence="2" id="KW-0732">Signal</keyword>
<evidence type="ECO:0000313" key="4">
    <source>
        <dbReference type="Proteomes" id="UP000294155"/>
    </source>
</evidence>
<accession>A0A4V1ZAM3</accession>